<gene>
    <name evidence="4" type="ORF">NITFAB_0713</name>
</gene>
<keyword evidence="2" id="KW-0472">Membrane</keyword>
<feature type="coiled-coil region" evidence="1">
    <location>
        <begin position="100"/>
        <end position="134"/>
    </location>
</feature>
<dbReference type="EC" id="3.5.2.6" evidence="4"/>
<dbReference type="SUPFAM" id="SSF81901">
    <property type="entry name" value="HCP-like"/>
    <property type="match status" value="1"/>
</dbReference>
<name>A0A2X0RC11_9PROT</name>
<dbReference type="SMART" id="SM00671">
    <property type="entry name" value="SEL1"/>
    <property type="match status" value="4"/>
</dbReference>
<dbReference type="EMBL" id="LS423452">
    <property type="protein sequence ID" value="SPS05124.1"/>
    <property type="molecule type" value="Genomic_DNA"/>
</dbReference>
<dbReference type="GO" id="GO:0008800">
    <property type="term" value="F:beta-lactamase activity"/>
    <property type="evidence" value="ECO:0007669"/>
    <property type="project" value="UniProtKB-EC"/>
</dbReference>
<dbReference type="Pfam" id="PF08238">
    <property type="entry name" value="Sel1"/>
    <property type="match status" value="4"/>
</dbReference>
<dbReference type="InterPro" id="IPR006597">
    <property type="entry name" value="Sel1-like"/>
</dbReference>
<proteinExistence type="predicted"/>
<protein>
    <submittedName>
        <fullName evidence="4">Putative Beta-lactamase</fullName>
        <ecNumber evidence="4">3.5.2.6</ecNumber>
    </submittedName>
</protein>
<evidence type="ECO:0000256" key="2">
    <source>
        <dbReference type="SAM" id="Phobius"/>
    </source>
</evidence>
<dbReference type="InterPro" id="IPR011990">
    <property type="entry name" value="TPR-like_helical_dom_sf"/>
</dbReference>
<keyword evidence="2" id="KW-1133">Transmembrane helix</keyword>
<sequence>MPKVYKIGLTTNSVKKRINELNTTGIPKSFRAEKVFQIEEKYLKQVEKLAHKNLKNKDLHHGKEFFEGSLLDCVESVQDAIFEITNEHESDLIGEARERAAAAKQRRDDERRILEEKQARLDLVNLEIDRQRSEYVKNLRKDKPLLDKYFYEPLGFLLLGVLVMAIIYSTLGPIGWIVGPIALYFFYKHCKDSDELKLIEAAKIKFPYKSLDNFEICEFQLKGSKNSEQKKLQTTVGATNISRDFPAEIHKIGVINAQGRKDDTQVAYLYHKAAEQGVADAQYNLGIMYYQGKGVPKNDVQAEYWYRKAAEQGHADAQFSLGVMNALGRKDDTQAVYWYRQAAEQGFVDAQFNLGIMYYKGRGVIKDDGQAAYWYRKAAEQGHVLAQAKLGVSYSQGR</sequence>
<dbReference type="PANTHER" id="PTHR45011:SF1">
    <property type="entry name" value="DAP3-BINDING CELL DEATH ENHANCER 1"/>
    <property type="match status" value="1"/>
</dbReference>
<dbReference type="InterPro" id="IPR018306">
    <property type="entry name" value="Phage_T5_Orf172_DNA-bd"/>
</dbReference>
<dbReference type="Pfam" id="PF13455">
    <property type="entry name" value="MUG113"/>
    <property type="match status" value="1"/>
</dbReference>
<dbReference type="InterPro" id="IPR052748">
    <property type="entry name" value="ISR_Activator"/>
</dbReference>
<dbReference type="PANTHER" id="PTHR45011">
    <property type="entry name" value="DAP3-BINDING CELL DEATH ENHANCER 1"/>
    <property type="match status" value="1"/>
</dbReference>
<evidence type="ECO:0000256" key="1">
    <source>
        <dbReference type="SAM" id="Coils"/>
    </source>
</evidence>
<keyword evidence="2" id="KW-0812">Transmembrane</keyword>
<reference evidence="4" key="1">
    <citation type="submission" date="2018-05" db="EMBL/GenBank/DDBJ databases">
        <authorList>
            <person name="Lanie J.A."/>
            <person name="Ng W.-L."/>
            <person name="Kazmierczak K.M."/>
            <person name="Andrzejewski T.M."/>
            <person name="Davidsen T.M."/>
            <person name="Wayne K.J."/>
            <person name="Tettelin H."/>
            <person name="Glass J.I."/>
            <person name="Rusch D."/>
            <person name="Podicherti R."/>
            <person name="Tsui H.-C.T."/>
            <person name="Winkler M.E."/>
        </authorList>
    </citation>
    <scope>NUCLEOTIDE SEQUENCE</scope>
    <source>
        <strain evidence="4">KNB</strain>
    </source>
</reference>
<keyword evidence="1" id="KW-0175">Coiled coil</keyword>
<dbReference type="SMART" id="SM00974">
    <property type="entry name" value="T5orf172"/>
    <property type="match status" value="1"/>
</dbReference>
<feature type="transmembrane region" description="Helical" evidence="2">
    <location>
        <begin position="149"/>
        <end position="168"/>
    </location>
</feature>
<dbReference type="AlphaFoldDB" id="A0A2X0RC11"/>
<keyword evidence="4" id="KW-0378">Hydrolase</keyword>
<dbReference type="Gene3D" id="1.25.40.10">
    <property type="entry name" value="Tetratricopeptide repeat domain"/>
    <property type="match status" value="1"/>
</dbReference>
<organism evidence="4">
    <name type="scientific">Candidatus Nitrotoga fabula</name>
    <dbReference type="NCBI Taxonomy" id="2182327"/>
    <lineage>
        <taxon>Bacteria</taxon>
        <taxon>Pseudomonadati</taxon>
        <taxon>Pseudomonadota</taxon>
        <taxon>Betaproteobacteria</taxon>
        <taxon>Nitrosomonadales</taxon>
        <taxon>Gallionellaceae</taxon>
        <taxon>Candidatus Nitrotoga</taxon>
    </lineage>
</organism>
<evidence type="ECO:0000313" key="4">
    <source>
        <dbReference type="EMBL" id="SPS05124.1"/>
    </source>
</evidence>
<accession>A0A2X0RC11</accession>
<evidence type="ECO:0000259" key="3">
    <source>
        <dbReference type="SMART" id="SM00974"/>
    </source>
</evidence>
<feature type="domain" description="Bacteriophage T5 Orf172 DNA-binding" evidence="3">
    <location>
        <begin position="1"/>
        <end position="80"/>
    </location>
</feature>